<comment type="caution">
    <text evidence="15">The sequence shown here is derived from an EMBL/GenBank/DDBJ whole genome shotgun (WGS) entry which is preliminary data.</text>
</comment>
<keyword evidence="10 13" id="KW-0106">Calcium</keyword>
<dbReference type="CDD" id="cd00693">
    <property type="entry name" value="secretory_peroxidase"/>
    <property type="match status" value="1"/>
</dbReference>
<evidence type="ECO:0000256" key="5">
    <source>
        <dbReference type="ARBA" id="ARBA00022723"/>
    </source>
</evidence>
<keyword evidence="13" id="KW-0376">Hydrogen peroxide</keyword>
<dbReference type="GO" id="GO:0005576">
    <property type="term" value="C:extracellular region"/>
    <property type="evidence" value="ECO:0007669"/>
    <property type="project" value="UniProtKB-SubCell"/>
</dbReference>
<comment type="cofactor">
    <cofactor evidence="10 13">
        <name>heme b</name>
        <dbReference type="ChEBI" id="CHEBI:60344"/>
    </cofactor>
    <text evidence="10 13">Binds 1 heme b (iron(II)-protoporphyrin IX) group per subunit.</text>
</comment>
<feature type="disulfide bond" evidence="12">
    <location>
        <begin position="230"/>
        <end position="262"/>
    </location>
</feature>
<dbReference type="AlphaFoldDB" id="A0AAD5JK38"/>
<dbReference type="PROSITE" id="PS50873">
    <property type="entry name" value="PEROXIDASE_4"/>
    <property type="match status" value="1"/>
</dbReference>
<keyword evidence="5 10" id="KW-0479">Metal-binding</keyword>
<dbReference type="EMBL" id="JAJSOW010000003">
    <property type="protein sequence ID" value="KAI9195694.1"/>
    <property type="molecule type" value="Genomic_DNA"/>
</dbReference>
<dbReference type="InterPro" id="IPR000823">
    <property type="entry name" value="Peroxidase_pln"/>
</dbReference>
<proteinExistence type="inferred from homology"/>
<evidence type="ECO:0000256" key="2">
    <source>
        <dbReference type="ARBA" id="ARBA00012313"/>
    </source>
</evidence>
<evidence type="ECO:0000256" key="12">
    <source>
        <dbReference type="PIRSR" id="PIRSR600823-5"/>
    </source>
</evidence>
<dbReference type="GO" id="GO:0042744">
    <property type="term" value="P:hydrogen peroxide catabolic process"/>
    <property type="evidence" value="ECO:0007669"/>
    <property type="project" value="UniProtKB-KW"/>
</dbReference>
<comment type="cofactor">
    <cofactor evidence="10 13">
        <name>Ca(2+)</name>
        <dbReference type="ChEBI" id="CHEBI:29108"/>
    </cofactor>
    <text evidence="10 13">Binds 2 calcium ions per subunit.</text>
</comment>
<feature type="binding site" evidence="10">
    <location>
        <position position="94"/>
    </location>
    <ligand>
        <name>Ca(2+)</name>
        <dbReference type="ChEBI" id="CHEBI:29108"/>
        <label>1</label>
    </ligand>
</feature>
<comment type="subcellular location">
    <subcellularLocation>
        <location evidence="13">Secreted</location>
    </subcellularLocation>
</comment>
<evidence type="ECO:0000256" key="8">
    <source>
        <dbReference type="ARBA" id="ARBA00023157"/>
    </source>
</evidence>
<evidence type="ECO:0000256" key="11">
    <source>
        <dbReference type="PIRSR" id="PIRSR600823-4"/>
    </source>
</evidence>
<dbReference type="Proteomes" id="UP001064489">
    <property type="component" value="Chromosome 1"/>
</dbReference>
<feature type="chain" id="PRO_5041777495" description="Peroxidase" evidence="13">
    <location>
        <begin position="24"/>
        <end position="370"/>
    </location>
</feature>
<keyword evidence="4 13" id="KW-0349">Heme</keyword>
<evidence type="ECO:0000256" key="3">
    <source>
        <dbReference type="ARBA" id="ARBA00022559"/>
    </source>
</evidence>
<feature type="signal peptide" evidence="13">
    <location>
        <begin position="1"/>
        <end position="23"/>
    </location>
</feature>
<keyword evidence="7 10" id="KW-0408">Iron</keyword>
<evidence type="ECO:0000313" key="16">
    <source>
        <dbReference type="Proteomes" id="UP001064489"/>
    </source>
</evidence>
<dbReference type="Pfam" id="PF00141">
    <property type="entry name" value="peroxidase"/>
    <property type="match status" value="1"/>
</dbReference>
<keyword evidence="13" id="KW-0732">Signal</keyword>
<evidence type="ECO:0000256" key="7">
    <source>
        <dbReference type="ARBA" id="ARBA00023004"/>
    </source>
</evidence>
<comment type="similarity">
    <text evidence="13">Belongs to the peroxidase family. Classical plant (class III) peroxidase subfamily.</text>
</comment>
<dbReference type="PRINTS" id="PR00461">
    <property type="entry name" value="PLPEROXIDASE"/>
</dbReference>
<sequence>MARLVMTVVAIAMSLLWAAKVEGAVTLPQPVKLEWHYYKVHNTCDDAEVYIRHQITNFWNQDKSITPKLVRLLYSDCFVTGCDASILLDGENSEKTAAQNRGLGAFFIIDKIKQVLEHYCPGVVSCADILNLATRDALRLAGAPAYPVLTGRRDGMKSTRESVDLPLPSISFDQSLAYFKSKGLDLQDMVTLLGMTVSQVSWHGTSTYISTLFFTIKIFSGGHSMGRTHCSYVEDRLYNYKNTGKQDPTMNSTIANQLRKLCPPRTKKGQSDPLVFLNPKSGSGYRFTNSYYLRINTHEAVLGVDQQLLYGDTTTLELVNEFAAGFEDFRQAFALSMSRMGSINVLTGKEGEIRTTCNSTNANNRVELSS</sequence>
<dbReference type="SUPFAM" id="SSF48113">
    <property type="entry name" value="Heme-dependent peroxidases"/>
    <property type="match status" value="1"/>
</dbReference>
<keyword evidence="13" id="KW-0964">Secreted</keyword>
<dbReference type="GO" id="GO:0020037">
    <property type="term" value="F:heme binding"/>
    <property type="evidence" value="ECO:0007669"/>
    <property type="project" value="UniProtKB-UniRule"/>
</dbReference>
<dbReference type="InterPro" id="IPR002016">
    <property type="entry name" value="Haem_peroxidase"/>
</dbReference>
<evidence type="ECO:0000259" key="14">
    <source>
        <dbReference type="PROSITE" id="PS50873"/>
    </source>
</evidence>
<evidence type="ECO:0000256" key="10">
    <source>
        <dbReference type="PIRSR" id="PIRSR600823-3"/>
    </source>
</evidence>
<protein>
    <recommendedName>
        <fullName evidence="2 13">Peroxidase</fullName>
        <ecNumber evidence="2 13">1.11.1.7</ecNumber>
    </recommendedName>
</protein>
<evidence type="ECO:0000256" key="13">
    <source>
        <dbReference type="RuleBase" id="RU362060"/>
    </source>
</evidence>
<feature type="binding site" evidence="10">
    <location>
        <position position="79"/>
    </location>
    <ligand>
        <name>Ca(2+)</name>
        <dbReference type="ChEBI" id="CHEBI:29108"/>
        <label>1</label>
    </ligand>
</feature>
<feature type="domain" description="Plant heme peroxidase family profile" evidence="14">
    <location>
        <begin position="32"/>
        <end position="361"/>
    </location>
</feature>
<comment type="catalytic activity">
    <reaction evidence="1 13">
        <text>2 a phenolic donor + H2O2 = 2 a phenolic radical donor + 2 H2O</text>
        <dbReference type="Rhea" id="RHEA:56136"/>
        <dbReference type="ChEBI" id="CHEBI:15377"/>
        <dbReference type="ChEBI" id="CHEBI:16240"/>
        <dbReference type="ChEBI" id="CHEBI:139520"/>
        <dbReference type="ChEBI" id="CHEBI:139521"/>
        <dbReference type="EC" id="1.11.1.7"/>
    </reaction>
</comment>
<reference evidence="15" key="1">
    <citation type="journal article" date="2022" name="Plant J.">
        <title>Strategies of tolerance reflected in two North American maple genomes.</title>
        <authorList>
            <person name="McEvoy S.L."/>
            <person name="Sezen U.U."/>
            <person name="Trouern-Trend A."/>
            <person name="McMahon S.M."/>
            <person name="Schaberg P.G."/>
            <person name="Yang J."/>
            <person name="Wegrzyn J.L."/>
            <person name="Swenson N.G."/>
        </authorList>
    </citation>
    <scope>NUCLEOTIDE SEQUENCE</scope>
    <source>
        <strain evidence="15">91603</strain>
    </source>
</reference>
<evidence type="ECO:0000256" key="1">
    <source>
        <dbReference type="ARBA" id="ARBA00000189"/>
    </source>
</evidence>
<dbReference type="Gene3D" id="1.10.420.10">
    <property type="entry name" value="Peroxidase, domain 2"/>
    <property type="match status" value="2"/>
</dbReference>
<keyword evidence="3 13" id="KW-0575">Peroxidase</keyword>
<feature type="binding site" evidence="9">
    <location>
        <position position="166"/>
    </location>
    <ligand>
        <name>substrate</name>
    </ligand>
</feature>
<name>A0AAD5JK38_ACENE</name>
<dbReference type="PANTHER" id="PTHR31235">
    <property type="entry name" value="PEROXIDASE 25-RELATED"/>
    <property type="match status" value="1"/>
</dbReference>
<evidence type="ECO:0000256" key="9">
    <source>
        <dbReference type="PIRSR" id="PIRSR600823-2"/>
    </source>
</evidence>
<feature type="binding site" evidence="10">
    <location>
        <position position="76"/>
    </location>
    <ligand>
        <name>Ca(2+)</name>
        <dbReference type="ChEBI" id="CHEBI:29108"/>
        <label>1</label>
    </ligand>
</feature>
<feature type="disulfide bond" evidence="12">
    <location>
        <begin position="44"/>
        <end position="120"/>
    </location>
</feature>
<evidence type="ECO:0000313" key="15">
    <source>
        <dbReference type="EMBL" id="KAI9195694.1"/>
    </source>
</evidence>
<dbReference type="InterPro" id="IPR010255">
    <property type="entry name" value="Haem_peroxidase_sf"/>
</dbReference>
<keyword evidence="6 13" id="KW-0560">Oxidoreductase</keyword>
<dbReference type="GO" id="GO:0140825">
    <property type="term" value="F:lactoperoxidase activity"/>
    <property type="evidence" value="ECO:0007669"/>
    <property type="project" value="UniProtKB-EC"/>
</dbReference>
<feature type="site" description="Transition state stabilizer" evidence="11">
    <location>
        <position position="71"/>
    </location>
</feature>
<evidence type="ECO:0000256" key="6">
    <source>
        <dbReference type="ARBA" id="ARBA00023002"/>
    </source>
</evidence>
<dbReference type="Gene3D" id="1.10.520.10">
    <property type="match status" value="2"/>
</dbReference>
<reference evidence="15" key="2">
    <citation type="submission" date="2023-02" db="EMBL/GenBank/DDBJ databases">
        <authorList>
            <person name="Swenson N.G."/>
            <person name="Wegrzyn J.L."/>
            <person name="Mcevoy S.L."/>
        </authorList>
    </citation>
    <scope>NUCLEOTIDE SEQUENCE</scope>
    <source>
        <strain evidence="15">91603</strain>
        <tissue evidence="15">Leaf</tissue>
    </source>
</reference>
<keyword evidence="8 12" id="KW-1015">Disulfide bond</keyword>
<organism evidence="15 16">
    <name type="scientific">Acer negundo</name>
    <name type="common">Box elder</name>
    <dbReference type="NCBI Taxonomy" id="4023"/>
    <lineage>
        <taxon>Eukaryota</taxon>
        <taxon>Viridiplantae</taxon>
        <taxon>Streptophyta</taxon>
        <taxon>Embryophyta</taxon>
        <taxon>Tracheophyta</taxon>
        <taxon>Spermatophyta</taxon>
        <taxon>Magnoliopsida</taxon>
        <taxon>eudicotyledons</taxon>
        <taxon>Gunneridae</taxon>
        <taxon>Pentapetalae</taxon>
        <taxon>rosids</taxon>
        <taxon>malvids</taxon>
        <taxon>Sapindales</taxon>
        <taxon>Sapindaceae</taxon>
        <taxon>Hippocastanoideae</taxon>
        <taxon>Acereae</taxon>
        <taxon>Acer</taxon>
    </lineage>
</organism>
<feature type="binding site" description="axial binding residue" evidence="10">
    <location>
        <position position="223"/>
    </location>
    <ligand>
        <name>heme b</name>
        <dbReference type="ChEBI" id="CHEBI:60344"/>
    </ligand>
    <ligandPart>
        <name>Fe</name>
        <dbReference type="ChEBI" id="CHEBI:18248"/>
    </ligandPart>
</feature>
<dbReference type="EC" id="1.11.1.7" evidence="2 13"/>
<accession>A0AAD5JK38</accession>
<feature type="binding site" evidence="10">
    <location>
        <position position="85"/>
    </location>
    <ligand>
        <name>Ca(2+)</name>
        <dbReference type="ChEBI" id="CHEBI:29108"/>
        <label>1</label>
    </ligand>
</feature>
<dbReference type="InterPro" id="IPR033905">
    <property type="entry name" value="Secretory_peroxidase"/>
</dbReference>
<feature type="binding site" evidence="10">
    <location>
        <position position="83"/>
    </location>
    <ligand>
        <name>Ca(2+)</name>
        <dbReference type="ChEBI" id="CHEBI:29108"/>
        <label>1</label>
    </ligand>
</feature>
<dbReference type="PRINTS" id="PR00458">
    <property type="entry name" value="PEROXIDASE"/>
</dbReference>
<keyword evidence="16" id="KW-1185">Reference proteome</keyword>
<feature type="binding site" evidence="10">
    <location>
        <position position="81"/>
    </location>
    <ligand>
        <name>Ca(2+)</name>
        <dbReference type="ChEBI" id="CHEBI:29108"/>
        <label>1</label>
    </ligand>
</feature>
<dbReference type="GO" id="GO:0006979">
    <property type="term" value="P:response to oxidative stress"/>
    <property type="evidence" value="ECO:0007669"/>
    <property type="project" value="UniProtKB-UniRule"/>
</dbReference>
<gene>
    <name evidence="15" type="ORF">LWI28_017236</name>
</gene>
<comment type="function">
    <text evidence="13">Removal of H(2)O(2), oxidation of toxic reductants, biosynthesis and degradation of lignin, suberization, auxin catabolism, response to environmental stresses such as wounding, pathogen attack and oxidative stress.</text>
</comment>
<feature type="disulfide bond" evidence="12">
    <location>
        <begin position="126"/>
        <end position="357"/>
    </location>
</feature>
<feature type="disulfide bond" evidence="12">
    <location>
        <begin position="77"/>
        <end position="82"/>
    </location>
</feature>
<evidence type="ECO:0000256" key="4">
    <source>
        <dbReference type="ARBA" id="ARBA00022617"/>
    </source>
</evidence>
<dbReference type="GO" id="GO:0046872">
    <property type="term" value="F:metal ion binding"/>
    <property type="evidence" value="ECO:0007669"/>
    <property type="project" value="UniProtKB-UniRule"/>
</dbReference>